<dbReference type="PANTHER" id="PTHR39613">
    <property type="entry name" value="ANCHORED CELL WALL PROTEIN, PUTATIVE (AFU_ORTHOLOGUE AFUA_4G08960)-RELATED"/>
    <property type="match status" value="1"/>
</dbReference>
<dbReference type="PANTHER" id="PTHR39613:SF1">
    <property type="entry name" value="ANCHORED CELL WALL PROTEIN, PUTATIVE (AFU_ORTHOLOGUE AFUA_4G08960)-RELATED"/>
    <property type="match status" value="1"/>
</dbReference>
<dbReference type="GeneID" id="90038599"/>
<proteinExistence type="predicted"/>
<evidence type="ECO:0000313" key="2">
    <source>
        <dbReference type="EMBL" id="KAK7203993.1"/>
    </source>
</evidence>
<dbReference type="InterPro" id="IPR018620">
    <property type="entry name" value="Ubiquitin3-bd_protein_But2_C"/>
</dbReference>
<gene>
    <name evidence="2" type="ORF">BZA70DRAFT_281228</name>
</gene>
<keyword evidence="3" id="KW-1185">Reference proteome</keyword>
<dbReference type="EMBL" id="JBBJBU010000009">
    <property type="protein sequence ID" value="KAK7203993.1"/>
    <property type="molecule type" value="Genomic_DNA"/>
</dbReference>
<dbReference type="Pfam" id="PF09792">
    <property type="entry name" value="But2"/>
    <property type="match status" value="1"/>
</dbReference>
<accession>A0ABR1F2B3</accession>
<dbReference type="Proteomes" id="UP001498771">
    <property type="component" value="Unassembled WGS sequence"/>
</dbReference>
<reference evidence="2 3" key="1">
    <citation type="submission" date="2024-03" db="EMBL/GenBank/DDBJ databases">
        <title>Genome-scale model development and genomic sequencing of the oleaginous clade Lipomyces.</title>
        <authorList>
            <consortium name="Lawrence Berkeley National Laboratory"/>
            <person name="Czajka J.J."/>
            <person name="Han Y."/>
            <person name="Kim J."/>
            <person name="Mondo S.J."/>
            <person name="Hofstad B.A."/>
            <person name="Robles A."/>
            <person name="Haridas S."/>
            <person name="Riley R."/>
            <person name="LaButti K."/>
            <person name="Pangilinan J."/>
            <person name="Andreopoulos W."/>
            <person name="Lipzen A."/>
            <person name="Yan J."/>
            <person name="Wang M."/>
            <person name="Ng V."/>
            <person name="Grigoriev I.V."/>
            <person name="Spatafora J.W."/>
            <person name="Magnuson J.K."/>
            <person name="Baker S.E."/>
            <person name="Pomraning K.R."/>
        </authorList>
    </citation>
    <scope>NUCLEOTIDE SEQUENCE [LARGE SCALE GENOMIC DNA]</scope>
    <source>
        <strain evidence="2 3">Phaff 52-87</strain>
    </source>
</reference>
<sequence length="99" mass="10828">MFPDDIITFPFVLEGDTSVEVYELTSQVTESDTWNDHPATGDLLATVDLVRGGYAYSPTFKCNAGSYNAYLLKCTGDCVVEYFIDYNPPPVGTVITPCA</sequence>
<evidence type="ECO:0000259" key="1">
    <source>
        <dbReference type="Pfam" id="PF09792"/>
    </source>
</evidence>
<name>A0ABR1F2B3_9ASCO</name>
<evidence type="ECO:0000313" key="3">
    <source>
        <dbReference type="Proteomes" id="UP001498771"/>
    </source>
</evidence>
<protein>
    <recommendedName>
        <fullName evidence="1">Ubiquitin 3 binding protein But2 C-terminal domain-containing protein</fullName>
    </recommendedName>
</protein>
<comment type="caution">
    <text evidence="2">The sequence shown here is derived from an EMBL/GenBank/DDBJ whole genome shotgun (WGS) entry which is preliminary data.</text>
</comment>
<dbReference type="RefSeq" id="XP_064767026.1">
    <property type="nucleotide sequence ID" value="XM_064913087.1"/>
</dbReference>
<feature type="domain" description="Ubiquitin 3 binding protein But2 C-terminal" evidence="1">
    <location>
        <begin position="8"/>
        <end position="88"/>
    </location>
</feature>
<organism evidence="2 3">
    <name type="scientific">Myxozyma melibiosi</name>
    <dbReference type="NCBI Taxonomy" id="54550"/>
    <lineage>
        <taxon>Eukaryota</taxon>
        <taxon>Fungi</taxon>
        <taxon>Dikarya</taxon>
        <taxon>Ascomycota</taxon>
        <taxon>Saccharomycotina</taxon>
        <taxon>Lipomycetes</taxon>
        <taxon>Lipomycetales</taxon>
        <taxon>Lipomycetaceae</taxon>
        <taxon>Myxozyma</taxon>
    </lineage>
</organism>